<evidence type="ECO:0000256" key="1">
    <source>
        <dbReference type="SAM" id="Phobius"/>
    </source>
</evidence>
<dbReference type="PANTHER" id="PTHR31134:SF1">
    <property type="entry name" value="TRANSMEMBRANE PROTEIN 128"/>
    <property type="match status" value="1"/>
</dbReference>
<dbReference type="EMBL" id="CAJNNW010026505">
    <property type="protein sequence ID" value="CAE8685935.1"/>
    <property type="molecule type" value="Genomic_DNA"/>
</dbReference>
<keyword evidence="1" id="KW-0812">Transmembrane</keyword>
<dbReference type="Proteomes" id="UP000626109">
    <property type="component" value="Unassembled WGS sequence"/>
</dbReference>
<feature type="transmembrane region" description="Helical" evidence="1">
    <location>
        <begin position="65"/>
        <end position="98"/>
    </location>
</feature>
<keyword evidence="1" id="KW-0472">Membrane</keyword>
<evidence type="ECO:0000313" key="3">
    <source>
        <dbReference type="Proteomes" id="UP000626109"/>
    </source>
</evidence>
<dbReference type="AlphaFoldDB" id="A0A813JWJ5"/>
<gene>
    <name evidence="2" type="ORF">PGLA2088_LOCUS24728</name>
</gene>
<protein>
    <submittedName>
        <fullName evidence="2">Uncharacterized protein</fullName>
    </submittedName>
</protein>
<evidence type="ECO:0000313" key="2">
    <source>
        <dbReference type="EMBL" id="CAE8685935.1"/>
    </source>
</evidence>
<sequence length="143" mass="16528">IWYTNFFRVIWESPLVNRTYFYLALACLAFNMSMLAYLAVWCSIFEKIEEPWETKHPKAVPVMALVGFTTMFLFFFAFWPVWGFLTFAIQLVFFLGYINAGNFLPSGNLGSILMFVIFFGAFFTSELIPHEGLAHYTPRPTAA</sequence>
<dbReference type="PANTHER" id="PTHR31134">
    <property type="entry name" value="TRANSMEMBRANE PROTEIN 128"/>
    <property type="match status" value="1"/>
</dbReference>
<dbReference type="InterPro" id="IPR033579">
    <property type="entry name" value="TMEM128"/>
</dbReference>
<dbReference type="Pfam" id="PF20479">
    <property type="entry name" value="TMEM128"/>
    <property type="match status" value="1"/>
</dbReference>
<accession>A0A813JWJ5</accession>
<feature type="transmembrane region" description="Helical" evidence="1">
    <location>
        <begin position="20"/>
        <end position="44"/>
    </location>
</feature>
<reference evidence="2" key="1">
    <citation type="submission" date="2021-02" db="EMBL/GenBank/DDBJ databases">
        <authorList>
            <person name="Dougan E. K."/>
            <person name="Rhodes N."/>
            <person name="Thang M."/>
            <person name="Chan C."/>
        </authorList>
    </citation>
    <scope>NUCLEOTIDE SEQUENCE</scope>
</reference>
<feature type="non-terminal residue" evidence="2">
    <location>
        <position position="1"/>
    </location>
</feature>
<keyword evidence="1" id="KW-1133">Transmembrane helix</keyword>
<feature type="transmembrane region" description="Helical" evidence="1">
    <location>
        <begin position="110"/>
        <end position="129"/>
    </location>
</feature>
<comment type="caution">
    <text evidence="2">The sequence shown here is derived from an EMBL/GenBank/DDBJ whole genome shotgun (WGS) entry which is preliminary data.</text>
</comment>
<proteinExistence type="predicted"/>
<name>A0A813JWJ5_POLGL</name>
<organism evidence="2 3">
    <name type="scientific">Polarella glacialis</name>
    <name type="common">Dinoflagellate</name>
    <dbReference type="NCBI Taxonomy" id="89957"/>
    <lineage>
        <taxon>Eukaryota</taxon>
        <taxon>Sar</taxon>
        <taxon>Alveolata</taxon>
        <taxon>Dinophyceae</taxon>
        <taxon>Suessiales</taxon>
        <taxon>Suessiaceae</taxon>
        <taxon>Polarella</taxon>
    </lineage>
</organism>